<dbReference type="EMBL" id="QVEV01000053">
    <property type="protein sequence ID" value="RGC09581.1"/>
    <property type="molecule type" value="Genomic_DNA"/>
</dbReference>
<dbReference type="InterPro" id="IPR038718">
    <property type="entry name" value="SNF2-like_sf"/>
</dbReference>
<keyword evidence="2" id="KW-0479">Metal-binding</keyword>
<dbReference type="SUPFAM" id="SSF52540">
    <property type="entry name" value="P-loop containing nucleoside triphosphate hydrolases"/>
    <property type="match status" value="2"/>
</dbReference>
<reference evidence="7 8" key="1">
    <citation type="submission" date="2018-08" db="EMBL/GenBank/DDBJ databases">
        <title>A genome reference for cultivated species of the human gut microbiota.</title>
        <authorList>
            <person name="Zou Y."/>
            <person name="Xue W."/>
            <person name="Luo G."/>
        </authorList>
    </citation>
    <scope>NUCLEOTIDE SEQUENCE [LARGE SCALE GENOMIC DNA]</scope>
    <source>
        <strain evidence="7 8">OF01-2LB</strain>
    </source>
</reference>
<dbReference type="Pfam" id="PF00271">
    <property type="entry name" value="Helicase_C"/>
    <property type="match status" value="1"/>
</dbReference>
<dbReference type="InterPro" id="IPR027417">
    <property type="entry name" value="P-loop_NTPase"/>
</dbReference>
<dbReference type="InterPro" id="IPR000330">
    <property type="entry name" value="SNF2_N"/>
</dbReference>
<feature type="compositionally biased region" description="Low complexity" evidence="3">
    <location>
        <begin position="114"/>
        <end position="126"/>
    </location>
</feature>
<dbReference type="InterPro" id="IPR001650">
    <property type="entry name" value="Helicase_C-like"/>
</dbReference>
<keyword evidence="1" id="KW-0378">Hydrolase</keyword>
<evidence type="ECO:0000256" key="2">
    <source>
        <dbReference type="PROSITE-ProRule" id="PRU00325"/>
    </source>
</evidence>
<dbReference type="GO" id="GO:0005524">
    <property type="term" value="F:ATP binding"/>
    <property type="evidence" value="ECO:0007669"/>
    <property type="project" value="InterPro"/>
</dbReference>
<feature type="domain" description="Helicase C-terminal" evidence="6">
    <location>
        <begin position="949"/>
        <end position="1106"/>
    </location>
</feature>
<evidence type="ECO:0000313" key="8">
    <source>
        <dbReference type="Proteomes" id="UP000260025"/>
    </source>
</evidence>
<keyword evidence="2" id="KW-0863">Zinc-finger</keyword>
<dbReference type="Pfam" id="PF08455">
    <property type="entry name" value="SNF2_assoc"/>
    <property type="match status" value="1"/>
</dbReference>
<evidence type="ECO:0000256" key="3">
    <source>
        <dbReference type="SAM" id="MobiDB-lite"/>
    </source>
</evidence>
<feature type="compositionally biased region" description="Basic and acidic residues" evidence="3">
    <location>
        <begin position="130"/>
        <end position="150"/>
    </location>
</feature>
<dbReference type="OrthoDB" id="9760715at2"/>
<sequence>MRLTVDDIKRQTKSETKLIKARKVQQENLIRKIYIAKTQSEYHVEARMETLSGKFYATLQFTLNAESDVDYYFCSCKRTKICEHLLAVLYQIHDLQPEKFPYSYERKAEESMTQQPAVQLPQLQQKPAPPKKETQRSWTEKEASPVKKGKLQMEIRKEHQNIEAMVKENTRRRELMKQFATSSHILQESKVYYQELQNREHVEKVHLFVEAEVTDQQHMYIALKIGDRKWYTISSLSDFFERLAQQTYAQYGMSLAFTHSISRFDEDSQELIRFLKNCFYEGKTLVSNPSVMEIPPLYMDEFYELLGRLPQRYRNIQMKDKRQLLDIRVKSEEDFVLLTFRNWSLLKSGIRGRHHLYRMQDDTLYRYRFDEQGKCLELIDSLSEQQLYVRNEEFADFYKYVLSEIRDYANMYGIAKYAYTLEPIGLELYGDIDELGRVYFQLDVLYEDERIPGFQNTQEYLPLRQEIVENFIRQYADIIQPEEHCALFHDVSETLLEFMRDGLPFLSGYCEIFVSDVLKNMNKKHVVNLQAGLRLAGNLLEIDLHSRDIQKEELLDVLRAYRRKKHFYRLKNGKLLNLKSDQLEELDTMMQEFHIEDAQLQQNCIQLPGYRLFMLDAFTKGSDSIAFHKEDVLQNILNSFQQISTQDIEIPQRYNELLRDYQKDGFRWLKLMHRYGFGGILADDMGLGKTLQVIAFLESEKQEGRTSIVIVPSSVLYNWEDEVCKFASDLKVCCITGSQAKREELIRGSMDMDLLITSYDYLKRDIGYYENRTFFYKILDEAQYIKNQRTMNATSTKRLKSHHALALTGTPIENSLAELWSIFDFLMPGYLFDYRYFSHHFEKDIVLGKHKEKQEQLKKMVQPFILRRVKKEVLSELPEKTETTLSIAFDEAEETMYMANLAQVNKELQQELDLVKTNRFQVLGMLMRLRQICCDPRLVYDEVTQPSSKLKACMELVSSLVENDKSVLLFSNFTSMLDLIQVELQHLHIPYFRMDGSTGKEERRELVQKFQDKEKKVFLISLKSGGTGINLTAAEAVIHYDSWWNVSAENQASDRAYRIGQNSRVQVYKLIMRNTVEERIQHLQQMKKELADIFVEENEANIMRMDKDQILELLKVNG</sequence>
<dbReference type="GO" id="GO:0004386">
    <property type="term" value="F:helicase activity"/>
    <property type="evidence" value="ECO:0007669"/>
    <property type="project" value="UniProtKB-KW"/>
</dbReference>
<gene>
    <name evidence="7" type="ORF">DXA38_20660</name>
</gene>
<protein>
    <submittedName>
        <fullName evidence="7">ATP-dependent helicase</fullName>
    </submittedName>
</protein>
<dbReference type="PROSITE" id="PS51192">
    <property type="entry name" value="HELICASE_ATP_BIND_1"/>
    <property type="match status" value="1"/>
</dbReference>
<keyword evidence="7" id="KW-0547">Nucleotide-binding</keyword>
<accession>A0A3E2VG06</accession>
<dbReference type="FunFam" id="3.40.50.10810:FF:000054">
    <property type="entry name" value="Helicase, Snf2 family"/>
    <property type="match status" value="1"/>
</dbReference>
<comment type="caution">
    <text evidence="7">The sequence shown here is derived from an EMBL/GenBank/DDBJ whole genome shotgun (WGS) entry which is preliminary data.</text>
</comment>
<evidence type="ECO:0000259" key="5">
    <source>
        <dbReference type="PROSITE" id="PS51192"/>
    </source>
</evidence>
<evidence type="ECO:0000313" key="7">
    <source>
        <dbReference type="EMBL" id="RGC09581.1"/>
    </source>
</evidence>
<name>A0A3E2VG06_CLOIN</name>
<dbReference type="RefSeq" id="WP_117444838.1">
    <property type="nucleotide sequence ID" value="NZ_JAJFEN010000024.1"/>
</dbReference>
<dbReference type="CDD" id="cd18012">
    <property type="entry name" value="DEXQc_arch_SWI2_SNF2"/>
    <property type="match status" value="1"/>
</dbReference>
<dbReference type="Gene3D" id="3.40.50.300">
    <property type="entry name" value="P-loop containing nucleotide triphosphate hydrolases"/>
    <property type="match status" value="1"/>
</dbReference>
<feature type="domain" description="Helicase ATP-binding" evidence="5">
    <location>
        <begin position="670"/>
        <end position="829"/>
    </location>
</feature>
<evidence type="ECO:0000259" key="4">
    <source>
        <dbReference type="PROSITE" id="PS50966"/>
    </source>
</evidence>
<evidence type="ECO:0000259" key="6">
    <source>
        <dbReference type="PROSITE" id="PS51194"/>
    </source>
</evidence>
<dbReference type="SMART" id="SM00490">
    <property type="entry name" value="HELICc"/>
    <property type="match status" value="1"/>
</dbReference>
<dbReference type="Pfam" id="PF00176">
    <property type="entry name" value="SNF2-rel_dom"/>
    <property type="match status" value="1"/>
</dbReference>
<dbReference type="GO" id="GO:0008270">
    <property type="term" value="F:zinc ion binding"/>
    <property type="evidence" value="ECO:0007669"/>
    <property type="project" value="UniProtKB-KW"/>
</dbReference>
<dbReference type="Gene3D" id="3.40.50.10810">
    <property type="entry name" value="Tandem AAA-ATPase domain"/>
    <property type="match status" value="1"/>
</dbReference>
<dbReference type="InterPro" id="IPR007527">
    <property type="entry name" value="Znf_SWIM"/>
</dbReference>
<dbReference type="PROSITE" id="PS50966">
    <property type="entry name" value="ZF_SWIM"/>
    <property type="match status" value="1"/>
</dbReference>
<dbReference type="InterPro" id="IPR014001">
    <property type="entry name" value="Helicase_ATP-bd"/>
</dbReference>
<dbReference type="SMART" id="SM00487">
    <property type="entry name" value="DEXDc"/>
    <property type="match status" value="1"/>
</dbReference>
<dbReference type="GO" id="GO:0016787">
    <property type="term" value="F:hydrolase activity"/>
    <property type="evidence" value="ECO:0007669"/>
    <property type="project" value="UniProtKB-KW"/>
</dbReference>
<dbReference type="PANTHER" id="PTHR10799">
    <property type="entry name" value="SNF2/RAD54 HELICASE FAMILY"/>
    <property type="match status" value="1"/>
</dbReference>
<keyword evidence="2" id="KW-0862">Zinc</keyword>
<dbReference type="CDD" id="cd18793">
    <property type="entry name" value="SF2_C_SNF"/>
    <property type="match status" value="1"/>
</dbReference>
<dbReference type="AlphaFoldDB" id="A0A3E2VG06"/>
<keyword evidence="7" id="KW-0347">Helicase</keyword>
<feature type="region of interest" description="Disordered" evidence="3">
    <location>
        <begin position="106"/>
        <end position="150"/>
    </location>
</feature>
<keyword evidence="7" id="KW-0067">ATP-binding</keyword>
<dbReference type="InterPro" id="IPR049730">
    <property type="entry name" value="SNF2/RAD54-like_C"/>
</dbReference>
<feature type="domain" description="SWIM-type" evidence="4">
    <location>
        <begin position="59"/>
        <end position="93"/>
    </location>
</feature>
<proteinExistence type="predicted"/>
<evidence type="ECO:0000256" key="1">
    <source>
        <dbReference type="ARBA" id="ARBA00022801"/>
    </source>
</evidence>
<dbReference type="InterPro" id="IPR013663">
    <property type="entry name" value="Helicase_SWF/SNF/SWI_bac"/>
</dbReference>
<organism evidence="7 8">
    <name type="scientific">Clostridium innocuum</name>
    <dbReference type="NCBI Taxonomy" id="1522"/>
    <lineage>
        <taxon>Bacteria</taxon>
        <taxon>Bacillati</taxon>
        <taxon>Bacillota</taxon>
        <taxon>Clostridia</taxon>
        <taxon>Eubacteriales</taxon>
        <taxon>Clostridiaceae</taxon>
        <taxon>Clostridium</taxon>
    </lineage>
</organism>
<dbReference type="PROSITE" id="PS51194">
    <property type="entry name" value="HELICASE_CTER"/>
    <property type="match status" value="1"/>
</dbReference>
<dbReference type="Proteomes" id="UP000260025">
    <property type="component" value="Unassembled WGS sequence"/>
</dbReference>